<evidence type="ECO:0000256" key="5">
    <source>
        <dbReference type="ARBA" id="ARBA00022989"/>
    </source>
</evidence>
<dbReference type="OrthoDB" id="655540at2759"/>
<evidence type="ECO:0000256" key="6">
    <source>
        <dbReference type="ARBA" id="ARBA00023136"/>
    </source>
</evidence>
<organism evidence="9 10">
    <name type="scientific">Rhamnella rubrinervis</name>
    <dbReference type="NCBI Taxonomy" id="2594499"/>
    <lineage>
        <taxon>Eukaryota</taxon>
        <taxon>Viridiplantae</taxon>
        <taxon>Streptophyta</taxon>
        <taxon>Embryophyta</taxon>
        <taxon>Tracheophyta</taxon>
        <taxon>Spermatophyta</taxon>
        <taxon>Magnoliopsida</taxon>
        <taxon>eudicotyledons</taxon>
        <taxon>Gunneridae</taxon>
        <taxon>Pentapetalae</taxon>
        <taxon>rosids</taxon>
        <taxon>fabids</taxon>
        <taxon>Rosales</taxon>
        <taxon>Rhamnaceae</taxon>
        <taxon>rhamnoid group</taxon>
        <taxon>Rhamneae</taxon>
        <taxon>Rhamnella</taxon>
    </lineage>
</organism>
<keyword evidence="4" id="KW-0029">Amino-acid transport</keyword>
<name>A0A8K0HQ63_9ROSA</name>
<evidence type="ECO:0000313" key="10">
    <source>
        <dbReference type="Proteomes" id="UP000796880"/>
    </source>
</evidence>
<proteinExistence type="predicted"/>
<feature type="transmembrane region" description="Helical" evidence="7">
    <location>
        <begin position="350"/>
        <end position="372"/>
    </location>
</feature>
<keyword evidence="5 7" id="KW-1133">Transmembrane helix</keyword>
<evidence type="ECO:0000256" key="7">
    <source>
        <dbReference type="SAM" id="Phobius"/>
    </source>
</evidence>
<feature type="domain" description="Amino acid transporter transmembrane" evidence="8">
    <location>
        <begin position="87"/>
        <end position="469"/>
    </location>
</feature>
<dbReference type="PANTHER" id="PTHR22950">
    <property type="entry name" value="AMINO ACID TRANSPORTER"/>
    <property type="match status" value="1"/>
</dbReference>
<protein>
    <recommendedName>
        <fullName evidence="8">Amino acid transporter transmembrane domain-containing protein</fullName>
    </recommendedName>
</protein>
<evidence type="ECO:0000256" key="2">
    <source>
        <dbReference type="ARBA" id="ARBA00022448"/>
    </source>
</evidence>
<dbReference type="InterPro" id="IPR013057">
    <property type="entry name" value="AA_transpt_TM"/>
</dbReference>
<comment type="subcellular location">
    <subcellularLocation>
        <location evidence="1">Membrane</location>
        <topology evidence="1">Multi-pass membrane protein</topology>
    </subcellularLocation>
</comment>
<feature type="transmembrane region" description="Helical" evidence="7">
    <location>
        <begin position="232"/>
        <end position="256"/>
    </location>
</feature>
<keyword evidence="10" id="KW-1185">Reference proteome</keyword>
<dbReference type="GO" id="GO:0015179">
    <property type="term" value="F:L-amino acid transmembrane transporter activity"/>
    <property type="evidence" value="ECO:0007669"/>
    <property type="project" value="TreeGrafter"/>
</dbReference>
<evidence type="ECO:0000313" key="9">
    <source>
        <dbReference type="EMBL" id="KAF3457081.1"/>
    </source>
</evidence>
<gene>
    <name evidence="9" type="ORF">FNV43_RR01738</name>
</gene>
<evidence type="ECO:0000259" key="8">
    <source>
        <dbReference type="Pfam" id="PF01490"/>
    </source>
</evidence>
<feature type="transmembrane region" description="Helical" evidence="7">
    <location>
        <begin position="419"/>
        <end position="438"/>
    </location>
</feature>
<evidence type="ECO:0000256" key="4">
    <source>
        <dbReference type="ARBA" id="ARBA00022970"/>
    </source>
</evidence>
<keyword evidence="3 7" id="KW-0812">Transmembrane</keyword>
<feature type="transmembrane region" description="Helical" evidence="7">
    <location>
        <begin position="163"/>
        <end position="184"/>
    </location>
</feature>
<comment type="caution">
    <text evidence="9">The sequence shown here is derived from an EMBL/GenBank/DDBJ whole genome shotgun (WGS) entry which is preliminary data.</text>
</comment>
<keyword evidence="2" id="KW-0813">Transport</keyword>
<dbReference type="Proteomes" id="UP000796880">
    <property type="component" value="Unassembled WGS sequence"/>
</dbReference>
<feature type="transmembrane region" description="Helical" evidence="7">
    <location>
        <begin position="393"/>
        <end position="413"/>
    </location>
</feature>
<evidence type="ECO:0000256" key="3">
    <source>
        <dbReference type="ARBA" id="ARBA00022692"/>
    </source>
</evidence>
<keyword evidence="6 7" id="KW-0472">Membrane</keyword>
<feature type="transmembrane region" description="Helical" evidence="7">
    <location>
        <begin position="306"/>
        <end position="330"/>
    </location>
</feature>
<feature type="transmembrane region" description="Helical" evidence="7">
    <location>
        <begin position="204"/>
        <end position="225"/>
    </location>
</feature>
<dbReference type="GO" id="GO:0005774">
    <property type="term" value="C:vacuolar membrane"/>
    <property type="evidence" value="ECO:0007669"/>
    <property type="project" value="TreeGrafter"/>
</dbReference>
<feature type="transmembrane region" description="Helical" evidence="7">
    <location>
        <begin position="90"/>
        <end position="109"/>
    </location>
</feature>
<dbReference type="EMBL" id="VOIH02000001">
    <property type="protein sequence ID" value="KAF3457081.1"/>
    <property type="molecule type" value="Genomic_DNA"/>
</dbReference>
<feature type="transmembrane region" description="Helical" evidence="7">
    <location>
        <begin position="450"/>
        <end position="469"/>
    </location>
</feature>
<dbReference type="PANTHER" id="PTHR22950:SF696">
    <property type="entry name" value="AMINO ACID TRANSPORTER TRANSMEMBRANE DOMAIN-CONTAINING PROTEIN"/>
    <property type="match status" value="1"/>
</dbReference>
<reference evidence="9" key="1">
    <citation type="submission" date="2020-03" db="EMBL/GenBank/DDBJ databases">
        <title>A high-quality chromosome-level genome assembly of a woody plant with both climbing and erect habits, Rhamnella rubrinervis.</title>
        <authorList>
            <person name="Lu Z."/>
            <person name="Yang Y."/>
            <person name="Zhu X."/>
            <person name="Sun Y."/>
        </authorList>
    </citation>
    <scope>NUCLEOTIDE SEQUENCE</scope>
    <source>
        <strain evidence="9">BYM</strain>
        <tissue evidence="9">Leaf</tissue>
    </source>
</reference>
<dbReference type="AlphaFoldDB" id="A0A8K0HQ63"/>
<sequence length="485" mass="52403">MGGRIFEAIGKLSKYLESSVSNCLSHHKNQVVSESVHGANSAIKQLSTCHVCVEQSQVCKCSSDELLLKGVNEGADNHDRGNNPQANSSFTHAVINMVGMLIGLGQLSMPYGLQNGGWTSSFFLVGLGMTCAYAAHVLGKILDKNPKSRSFTDIGQHAFGSKGRVLATTFIYTEIFMALVSYTISLHDNIITIFSGTHLNLHWAKLSTSQVLTVIAVFVALPSLWLRDLSTISFLSFGGILMSLIIFTSVACTAIFGGVKANHKIPALQLQNIPAISGLYIFSYAGHIVFPDLYKAMKDPSKFTKVIIVSFSLVTLLYIVLAFLGAKLFGSQVNPQITLSMPPHLIVTKIALWATVLTPMTKYALEFVPFAIQLEHNILPNSMSSKTKMIIRASVGSVLLLIILALALSVPYFEHVLGLTGSLVSVGICVILPCVFYVKICWSQISKLILILNLCIISLGCCLGVFGTISSSKALIETLKKAHSA</sequence>
<feature type="transmembrane region" description="Helical" evidence="7">
    <location>
        <begin position="276"/>
        <end position="294"/>
    </location>
</feature>
<feature type="transmembrane region" description="Helical" evidence="7">
    <location>
        <begin position="121"/>
        <end position="142"/>
    </location>
</feature>
<evidence type="ECO:0000256" key="1">
    <source>
        <dbReference type="ARBA" id="ARBA00004141"/>
    </source>
</evidence>
<dbReference type="Pfam" id="PF01490">
    <property type="entry name" value="Aa_trans"/>
    <property type="match status" value="1"/>
</dbReference>
<accession>A0A8K0HQ63</accession>